<dbReference type="PROSITE" id="PS50075">
    <property type="entry name" value="CARRIER"/>
    <property type="match status" value="2"/>
</dbReference>
<feature type="region of interest" description="Disordered" evidence="5">
    <location>
        <begin position="1526"/>
        <end position="1549"/>
    </location>
</feature>
<dbReference type="SUPFAM" id="SSF52151">
    <property type="entry name" value="FabD/lysophospholipase-like"/>
    <property type="match status" value="2"/>
</dbReference>
<dbReference type="GO" id="GO:0016740">
    <property type="term" value="F:transferase activity"/>
    <property type="evidence" value="ECO:0007669"/>
    <property type="project" value="UniProtKB-KW"/>
</dbReference>
<keyword evidence="1" id="KW-0596">Phosphopantetheine</keyword>
<dbReference type="InterPro" id="IPR036736">
    <property type="entry name" value="ACP-like_sf"/>
</dbReference>
<dbReference type="SUPFAM" id="SSF47336">
    <property type="entry name" value="ACP-like"/>
    <property type="match status" value="2"/>
</dbReference>
<name>A0ABS5A6Z7_9PSEU</name>
<dbReference type="InterPro" id="IPR020806">
    <property type="entry name" value="PKS_PP-bd"/>
</dbReference>
<dbReference type="InterPro" id="IPR006162">
    <property type="entry name" value="Ppantetheine_attach_site"/>
</dbReference>
<proteinExistence type="predicted"/>
<dbReference type="InterPro" id="IPR020841">
    <property type="entry name" value="PKS_Beta-ketoAc_synthase_dom"/>
</dbReference>
<dbReference type="SMART" id="SM01294">
    <property type="entry name" value="PKS_PP_betabranch"/>
    <property type="match status" value="2"/>
</dbReference>
<accession>A0ABS5A6Z7</accession>
<feature type="domain" description="Carrier" evidence="6">
    <location>
        <begin position="448"/>
        <end position="523"/>
    </location>
</feature>
<comment type="caution">
    <text evidence="8">The sequence shown here is derived from an EMBL/GenBank/DDBJ whole genome shotgun (WGS) entry which is preliminary data.</text>
</comment>
<keyword evidence="9" id="KW-1185">Reference proteome</keyword>
<dbReference type="InterPro" id="IPR016036">
    <property type="entry name" value="Malonyl_transacylase_ACP-bd"/>
</dbReference>
<evidence type="ECO:0000259" key="7">
    <source>
        <dbReference type="PROSITE" id="PS52004"/>
    </source>
</evidence>
<dbReference type="Gene3D" id="3.40.47.10">
    <property type="match status" value="1"/>
</dbReference>
<dbReference type="CDD" id="cd00833">
    <property type="entry name" value="PKS"/>
    <property type="match status" value="1"/>
</dbReference>
<dbReference type="PROSITE" id="PS00606">
    <property type="entry name" value="KS3_1"/>
    <property type="match status" value="1"/>
</dbReference>
<dbReference type="Gene3D" id="3.40.366.10">
    <property type="entry name" value="Malonyl-Coenzyme A Acyl Carrier Protein, domain 2"/>
    <property type="match status" value="2"/>
</dbReference>
<dbReference type="InterPro" id="IPR018201">
    <property type="entry name" value="Ketoacyl_synth_AS"/>
</dbReference>
<dbReference type="Proteomes" id="UP001519363">
    <property type="component" value="Unassembled WGS sequence"/>
</dbReference>
<evidence type="ECO:0000256" key="4">
    <source>
        <dbReference type="ARBA" id="ARBA00023315"/>
    </source>
</evidence>
<dbReference type="Pfam" id="PF00698">
    <property type="entry name" value="Acyl_transf_1"/>
    <property type="match status" value="2"/>
</dbReference>
<evidence type="ECO:0000256" key="1">
    <source>
        <dbReference type="ARBA" id="ARBA00022450"/>
    </source>
</evidence>
<dbReference type="InterPro" id="IPR001227">
    <property type="entry name" value="Ac_transferase_dom_sf"/>
</dbReference>
<feature type="domain" description="Carrier" evidence="6">
    <location>
        <begin position="1403"/>
        <end position="1480"/>
    </location>
</feature>
<evidence type="ECO:0000313" key="9">
    <source>
        <dbReference type="Proteomes" id="UP001519363"/>
    </source>
</evidence>
<dbReference type="SUPFAM" id="SSF53901">
    <property type="entry name" value="Thiolase-like"/>
    <property type="match status" value="1"/>
</dbReference>
<dbReference type="PROSITE" id="PS00012">
    <property type="entry name" value="PHOSPHOPANTETHEINE"/>
    <property type="match status" value="2"/>
</dbReference>
<organism evidence="8 9">
    <name type="scientific">Crossiella equi</name>
    <dbReference type="NCBI Taxonomy" id="130796"/>
    <lineage>
        <taxon>Bacteria</taxon>
        <taxon>Bacillati</taxon>
        <taxon>Actinomycetota</taxon>
        <taxon>Actinomycetes</taxon>
        <taxon>Pseudonocardiales</taxon>
        <taxon>Pseudonocardiaceae</taxon>
        <taxon>Crossiella</taxon>
    </lineage>
</organism>
<evidence type="ECO:0000256" key="2">
    <source>
        <dbReference type="ARBA" id="ARBA00022553"/>
    </source>
</evidence>
<dbReference type="InterPro" id="IPR014043">
    <property type="entry name" value="Acyl_transferase_dom"/>
</dbReference>
<dbReference type="PANTHER" id="PTHR43775:SF51">
    <property type="entry name" value="INACTIVE PHENOLPHTHIOCEROL SYNTHESIS POLYKETIDE SYNTHASE TYPE I PKS1-RELATED"/>
    <property type="match status" value="1"/>
</dbReference>
<dbReference type="SUPFAM" id="SSF55048">
    <property type="entry name" value="Probable ACP-binding domain of malonyl-CoA ACP transacylase"/>
    <property type="match status" value="2"/>
</dbReference>
<keyword evidence="4" id="KW-0012">Acyltransferase</keyword>
<protein>
    <submittedName>
        <fullName evidence="8">Acyl transferase domain-containing protein</fullName>
    </submittedName>
</protein>
<sequence length="1564" mass="162574">MSERSELGGCLVDGNPLPLVLSGADVDGLVRRARVLRAHLDRNPGTDLAGLGAALLAEPARGADRAVVLAADVAGARTSLGRLAHRAFSAQVVTGRVPEAPSKLAFVFPGQGSHRPGMCRELYQRFPAYRTAFDEVAAHFDALLATPMHKIVFTEPAEGRTGPLDQPRNAHSAMFVVEYALVALLDSFGLRPDVVAGYSGGEDISACVAGMVGLPEMCRLIVERAIAIEDLAPPGGMLAVQAGVAEVRPLLGEDVFVAGVNGPASVVVAGPEEALARVEAGLTARSRRVRVDNPFHTRYLNETVASFTGRLAEIPCAAPGLPFVSTVTGELVTGPLDVIGHWGRHFEQPVLFHAAVTELLALGVTTFLEVGPGGTLTAMLRDMPETAGTRVVSLLPRNRGDGDGLLSALAELHTDGIAVDFGLLFDGAAPVALPEDTDVPAEPEPLPLDVETEVHAQVAAVLGRAELTPAQCGKPFWELGMESVTAVELRHRLSAALGLDLPVTAVFDHPTPAALAAHVRALLSGTVAQDELALPERAAEDDPVVVVGMACRFPGGVDTPAQLWDLLLAGGDAIGPPPAARAWPGPEWPGGYLDGAGDFDAAFFGISPDEALGMDPQQRLLLESAWAGLEDAGIDPTTLHGEAVGVYIGGMTADYGPRLREADTSPVPPSLTGTLGSVLSGRVAYALGLQGPSMTVDTACSASLVALHLAAQALREGECPLALVGGVTVLPDPGLPADFSRHGGLAADGRCKSFGEGADGTGFAEGVGVLVVERLSTARAAGRPVLAVLRGSAVNSDGASNGLTAPNGLSQQRVLRQALHRAGLTPAEVDVVEAHGTGTRLGDPIEANALISVFGRDRGQPLLVGSVKSNLGHTQAAAGVAGVIKVVQAMRHGLVPATLHSGTPSTAVSWQGLALPQATTPWPETGRPRRVGVSSFGISGTNAHVVLEQGDPLPAPAEPVDADVPWVLSARSEAALRGQAAGLAGLAANAADVAHSLLTTRTGFEHRAVVLAADAASRQAALTAFAEGEPAPAVVAGRVRENPGRVAVVFAGQGSQRPGMGARLRERFPVFAQALAEVLAHLPSHVATAFEPGTDAEAVNRTETAQPALFAIEVALFRLLTSWGVRPDHLAGHSVGEIAAAHVAGILSLPDAARLATERGRLMQALPPGGAMLAVEATPEELRPLLPLSVVVSAINGPRAVVVGGPEADVLATKEVCAGLGFRVRRLRVSHAFHTPLMDPALAELAEVARGLTFHPPTLPIVSTVTGKPVEQDMARPEYWTEHARRPVLFADAVAALRELGVDTFVEAGPDTALSGLIGTGAIPLLHKDKPEDEAAFTALAELHVRGVELDLAALTPVGRRIPLPTYAFDRSTFWLHPDGTGTTSSATKDPGLAEELAGLGEAERHERVLAVVRRELAFVVGGAVGEDPEKPFTDMGMDSLGAVRMRDRIGAATGVAIPVTAAYDCPTPNALTRYLLVRLVPEQEQAGAAADRGLDAVEGALAQLLADRTARARVQTRLRALLDRLDTPSARTGSPEGGPEDTDLTEVSNDELFELIDREFEDL</sequence>
<dbReference type="InterPro" id="IPR016039">
    <property type="entry name" value="Thiolase-like"/>
</dbReference>
<dbReference type="Gene3D" id="3.30.70.3290">
    <property type="match status" value="2"/>
</dbReference>
<dbReference type="SMART" id="SM00827">
    <property type="entry name" value="PKS_AT"/>
    <property type="match status" value="2"/>
</dbReference>
<dbReference type="InterPro" id="IPR032821">
    <property type="entry name" value="PKS_assoc"/>
</dbReference>
<keyword evidence="3 8" id="KW-0808">Transferase</keyword>
<dbReference type="EMBL" id="JAGIOO010000001">
    <property type="protein sequence ID" value="MBP2472369.1"/>
    <property type="molecule type" value="Genomic_DNA"/>
</dbReference>
<dbReference type="PROSITE" id="PS52004">
    <property type="entry name" value="KS3_2"/>
    <property type="match status" value="1"/>
</dbReference>
<evidence type="ECO:0000256" key="3">
    <source>
        <dbReference type="ARBA" id="ARBA00022679"/>
    </source>
</evidence>
<dbReference type="Gene3D" id="1.10.1200.10">
    <property type="entry name" value="ACP-like"/>
    <property type="match status" value="2"/>
</dbReference>
<evidence type="ECO:0000313" key="8">
    <source>
        <dbReference type="EMBL" id="MBP2472369.1"/>
    </source>
</evidence>
<dbReference type="Pfam" id="PF02801">
    <property type="entry name" value="Ketoacyl-synt_C"/>
    <property type="match status" value="1"/>
</dbReference>
<dbReference type="PANTHER" id="PTHR43775">
    <property type="entry name" value="FATTY ACID SYNTHASE"/>
    <property type="match status" value="1"/>
</dbReference>
<feature type="compositionally biased region" description="Acidic residues" evidence="5">
    <location>
        <begin position="1539"/>
        <end position="1549"/>
    </location>
</feature>
<dbReference type="SMART" id="SM00823">
    <property type="entry name" value="PKS_PP"/>
    <property type="match status" value="2"/>
</dbReference>
<dbReference type="RefSeq" id="WP_143342723.1">
    <property type="nucleotide sequence ID" value="NZ_JAGIOO010000001.1"/>
</dbReference>
<dbReference type="InterPro" id="IPR009081">
    <property type="entry name" value="PP-bd_ACP"/>
</dbReference>
<dbReference type="SMART" id="SM00825">
    <property type="entry name" value="PKS_KS"/>
    <property type="match status" value="1"/>
</dbReference>
<keyword evidence="2" id="KW-0597">Phosphoprotein</keyword>
<evidence type="ECO:0000256" key="5">
    <source>
        <dbReference type="SAM" id="MobiDB-lite"/>
    </source>
</evidence>
<evidence type="ECO:0000259" key="6">
    <source>
        <dbReference type="PROSITE" id="PS50075"/>
    </source>
</evidence>
<dbReference type="InterPro" id="IPR050091">
    <property type="entry name" value="PKS_NRPS_Biosynth_Enz"/>
</dbReference>
<dbReference type="Pfam" id="PF00550">
    <property type="entry name" value="PP-binding"/>
    <property type="match status" value="2"/>
</dbReference>
<dbReference type="InterPro" id="IPR014030">
    <property type="entry name" value="Ketoacyl_synth_N"/>
</dbReference>
<reference evidence="8 9" key="1">
    <citation type="submission" date="2021-03" db="EMBL/GenBank/DDBJ databases">
        <title>Sequencing the genomes of 1000 actinobacteria strains.</title>
        <authorList>
            <person name="Klenk H.-P."/>
        </authorList>
    </citation>
    <scope>NUCLEOTIDE SEQUENCE [LARGE SCALE GENOMIC DNA]</scope>
    <source>
        <strain evidence="8 9">DSM 44580</strain>
    </source>
</reference>
<dbReference type="InterPro" id="IPR016035">
    <property type="entry name" value="Acyl_Trfase/lysoPLipase"/>
</dbReference>
<feature type="domain" description="Ketosynthase family 3 (KS3)" evidence="7">
    <location>
        <begin position="541"/>
        <end position="949"/>
    </location>
</feature>
<dbReference type="Pfam" id="PF16197">
    <property type="entry name" value="KAsynt_C_assoc"/>
    <property type="match status" value="1"/>
</dbReference>
<dbReference type="InterPro" id="IPR014031">
    <property type="entry name" value="Ketoacyl_synth_C"/>
</dbReference>
<dbReference type="Pfam" id="PF00109">
    <property type="entry name" value="ketoacyl-synt"/>
    <property type="match status" value="1"/>
</dbReference>
<gene>
    <name evidence="8" type="ORF">JOF53_001241</name>
</gene>